<evidence type="ECO:0000313" key="4">
    <source>
        <dbReference type="Proteomes" id="UP000031838"/>
    </source>
</evidence>
<feature type="chain" id="PRO_5002124708" evidence="2">
    <location>
        <begin position="22"/>
        <end position="190"/>
    </location>
</feature>
<reference evidence="4" key="1">
    <citation type="submission" date="2011-03" db="EMBL/GenBank/DDBJ databases">
        <authorList>
            <person name="Voget S."/>
            <person name="Streit W.R."/>
            <person name="Jaeger K.E."/>
            <person name="Daniel R."/>
        </authorList>
    </citation>
    <scope>NUCLEOTIDE SEQUENCE [LARGE SCALE GENOMIC DNA]</scope>
    <source>
        <strain evidence="4">PG1</strain>
    </source>
</reference>
<dbReference type="RefSeq" id="WP_042627061.1">
    <property type="nucleotide sequence ID" value="NZ_BSTO01000012.1"/>
</dbReference>
<dbReference type="AlphaFoldDB" id="A0A0B6S213"/>
<dbReference type="KEGG" id="bpla:bpln_2g03730"/>
<accession>A0A0B6S213</accession>
<feature type="signal peptide" evidence="2">
    <location>
        <begin position="1"/>
        <end position="21"/>
    </location>
</feature>
<dbReference type="EMBL" id="CP002581">
    <property type="protein sequence ID" value="AJK48419.1"/>
    <property type="molecule type" value="Genomic_DNA"/>
</dbReference>
<dbReference type="Proteomes" id="UP000031838">
    <property type="component" value="Chromosome 2"/>
</dbReference>
<feature type="region of interest" description="Disordered" evidence="1">
    <location>
        <begin position="167"/>
        <end position="190"/>
    </location>
</feature>
<keyword evidence="2" id="KW-0732">Signal</keyword>
<evidence type="ECO:0000313" key="3">
    <source>
        <dbReference type="EMBL" id="AJK48419.1"/>
    </source>
</evidence>
<sequence>MRLHAAIIAGAFVLAPVLAMASDPVLVQVDGKPVAAHETSRIVQTAAGPAHVKTWSWQSPDGGASFVMQTSSSGADPSAPSMSPAMMRQMQARMQSQMRAQMAEMATLQARMQMQMQALQQAAFGGMPGFAGGPFDAMFVGPPVVVMQAPRPVLYLVPVAPPVRAAAPARPAPMPAAPAAPATRKPGVEI</sequence>
<proteinExistence type="predicted"/>
<dbReference type="HOGENOM" id="CLU_1537199_0_0_4"/>
<protein>
    <submittedName>
        <fullName evidence="3">Uncharacterized protein</fullName>
    </submittedName>
</protein>
<reference evidence="3 4" key="2">
    <citation type="journal article" date="2016" name="Appl. Microbiol. Biotechnol.">
        <title>Mutations improving production and secretion of extracellular lipase by Burkholderia glumae PG1.</title>
        <authorList>
            <person name="Knapp A."/>
            <person name="Voget S."/>
            <person name="Gao R."/>
            <person name="Zaburannyi N."/>
            <person name="Krysciak D."/>
            <person name="Breuer M."/>
            <person name="Hauer B."/>
            <person name="Streit W.R."/>
            <person name="Muller R."/>
            <person name="Daniel R."/>
            <person name="Jaeger K.E."/>
        </authorList>
    </citation>
    <scope>NUCLEOTIDE SEQUENCE [LARGE SCALE GENOMIC DNA]</scope>
    <source>
        <strain evidence="3 4">PG1</strain>
    </source>
</reference>
<dbReference type="OrthoDB" id="9026055at2"/>
<feature type="compositionally biased region" description="Low complexity" evidence="1">
    <location>
        <begin position="179"/>
        <end position="190"/>
    </location>
</feature>
<organism evidence="3 4">
    <name type="scientific">Burkholderia plantarii</name>
    <dbReference type="NCBI Taxonomy" id="41899"/>
    <lineage>
        <taxon>Bacteria</taxon>
        <taxon>Pseudomonadati</taxon>
        <taxon>Pseudomonadota</taxon>
        <taxon>Betaproteobacteria</taxon>
        <taxon>Burkholderiales</taxon>
        <taxon>Burkholderiaceae</taxon>
        <taxon>Burkholderia</taxon>
    </lineage>
</organism>
<keyword evidence="4" id="KW-1185">Reference proteome</keyword>
<evidence type="ECO:0000256" key="1">
    <source>
        <dbReference type="SAM" id="MobiDB-lite"/>
    </source>
</evidence>
<dbReference type="KEGG" id="bgp:BGL_2c03230"/>
<evidence type="ECO:0000256" key="2">
    <source>
        <dbReference type="SAM" id="SignalP"/>
    </source>
</evidence>
<name>A0A0B6S213_BURPL</name>
<gene>
    <name evidence="3" type="ORF">BGL_2c03230</name>
</gene>